<feature type="domain" description="Cotton leaf-curl disease DNA-betaC1" evidence="1">
    <location>
        <begin position="62"/>
        <end position="129"/>
    </location>
</feature>
<proteinExistence type="predicted"/>
<dbReference type="InterPro" id="IPR018583">
    <property type="entry name" value="CLCuD_DNA-betaC1"/>
</dbReference>
<evidence type="ECO:0000313" key="2">
    <source>
        <dbReference type="EMBL" id="ACM61857.1"/>
    </source>
</evidence>
<reference evidence="2" key="1">
    <citation type="submission" date="2009-01" db="EMBL/GenBank/DDBJ databases">
        <title>Molecular characterization of a begomovirus infecting tobacco in China.</title>
        <authorList>
            <person name="Zhang J."/>
            <person name="Wu Z."/>
        </authorList>
    </citation>
    <scope>NUCLEOTIDE SEQUENCE</scope>
    <source>
        <strain evidence="2">F5</strain>
    </source>
</reference>
<dbReference type="Pfam" id="PF09593">
    <property type="entry name" value="Pathogen_betaC1"/>
    <property type="match status" value="1"/>
</dbReference>
<organism evidence="2">
    <name type="scientific">Ageratum yellow vein virus defective satellite DNA beta</name>
    <dbReference type="NCBI Taxonomy" id="593999"/>
    <lineage>
        <taxon>Viruses</taxon>
        <taxon>Viruses incertae sedis</taxon>
        <taxon>Tolecusatellitidae</taxon>
        <taxon>Betasatellite</taxon>
        <taxon>Betasatellite ageraflavi</taxon>
        <taxon>Ageratum yellow vein betasatellite</taxon>
    </lineage>
</organism>
<sequence length="129" mass="14715">MRGFHNALGIGTLVPLYTRLPNGIIVILKIEFKFRIGKAAIRIILPDGRFFSGGPSTNIYVQGIIPPFNFNALEEGIKNILRIMYRDSTIEEFKSEDMVEIIDIMMQQEAPVLDIQVNDEYHVYKNVTV</sequence>
<dbReference type="EMBL" id="FJ605171">
    <property type="protein sequence ID" value="ACM61857.1"/>
    <property type="molecule type" value="Genomic_DNA"/>
</dbReference>
<accession>B9VUA4</accession>
<protein>
    <submittedName>
        <fullName evidence="2">Beta C1</fullName>
    </submittedName>
</protein>
<evidence type="ECO:0000259" key="1">
    <source>
        <dbReference type="Pfam" id="PF09593"/>
    </source>
</evidence>
<gene>
    <name evidence="2" type="primary">C1</name>
</gene>
<name>B9VUA4_9VIRU</name>
<dbReference type="Proteomes" id="UP001178821">
    <property type="component" value="Segment"/>
</dbReference>